<feature type="non-terminal residue" evidence="1">
    <location>
        <position position="169"/>
    </location>
</feature>
<name>A0A8S3J5Y2_9BILA</name>
<reference evidence="1" key="1">
    <citation type="submission" date="2021-02" db="EMBL/GenBank/DDBJ databases">
        <authorList>
            <person name="Nowell W R."/>
        </authorList>
    </citation>
    <scope>NUCLEOTIDE SEQUENCE</scope>
</reference>
<gene>
    <name evidence="1" type="ORF">GIL414_LOCUS80110</name>
</gene>
<proteinExistence type="predicted"/>
<organism evidence="1 2">
    <name type="scientific">Rotaria magnacalcarata</name>
    <dbReference type="NCBI Taxonomy" id="392030"/>
    <lineage>
        <taxon>Eukaryota</taxon>
        <taxon>Metazoa</taxon>
        <taxon>Spiralia</taxon>
        <taxon>Gnathifera</taxon>
        <taxon>Rotifera</taxon>
        <taxon>Eurotatoria</taxon>
        <taxon>Bdelloidea</taxon>
        <taxon>Philodinida</taxon>
        <taxon>Philodinidae</taxon>
        <taxon>Rotaria</taxon>
    </lineage>
</organism>
<dbReference type="Proteomes" id="UP000681720">
    <property type="component" value="Unassembled WGS sequence"/>
</dbReference>
<dbReference type="EMBL" id="CAJOBJ010354063">
    <property type="protein sequence ID" value="CAF5211946.1"/>
    <property type="molecule type" value="Genomic_DNA"/>
</dbReference>
<evidence type="ECO:0000313" key="1">
    <source>
        <dbReference type="EMBL" id="CAF5211946.1"/>
    </source>
</evidence>
<protein>
    <submittedName>
        <fullName evidence="1">Uncharacterized protein</fullName>
    </submittedName>
</protein>
<sequence>MPTIETMLLMRPSVTVPIKNFDYEVDGTILSSYDAVRRVMDSEHHKSLCTDTNGNPCYTPLQRAFQRKSECINLVRFGNGLFLKEYVDDEQLHWLSKFYTKIEELIKRDISKTLKFGTEQRPLIVIEKPAVVTSDILFRYAASTIDILFDNSSIKDNIEATIIDDKFPN</sequence>
<accession>A0A8S3J5Y2</accession>
<dbReference type="AlphaFoldDB" id="A0A8S3J5Y2"/>
<comment type="caution">
    <text evidence="1">The sequence shown here is derived from an EMBL/GenBank/DDBJ whole genome shotgun (WGS) entry which is preliminary data.</text>
</comment>
<evidence type="ECO:0000313" key="2">
    <source>
        <dbReference type="Proteomes" id="UP000681720"/>
    </source>
</evidence>